<keyword evidence="11" id="KW-0963">Cytoplasm</keyword>
<keyword evidence="7 11" id="KW-0285">Flavoprotein</keyword>
<sequence>MMRVTNKQRKVVIIGAGITGLTTAFYMQKQVREEKLPVEVLLLDASLRTGGKIETLRQDGYIIERGPESFYDQHGDVERLAQDLYIRSKMMYNNIGDSYIAVHGELHPVPNHFTVSRTSNDNPSFMTTNLLSLGGKLRAMRDIVLPRGEQQDESVAQFFKRRVGTEVVENFIEPLLAGTFAGDIDQLSMRSMFPELYDLEAEHRSLLKGLKKTEILFLPNEVRHQRGVYQTFERGLQTLVESLEESLAPNTLRKGVRVEQVESTGSGVVLHLNNGEKLTADELIVATPFAAAKKMLQCERIFDDIQPVKSATIATVTLAFKKEQIQKYEEAINFFVSRNSSYAITSCTFSHNKWDGVAPDDQALLRVYLGRVGDETMVELSDSEIEKIVLRDLEEAIGLTGQPLLTIVSRWKEAMPQYVVGHEEAVQAIQQNLAKLLPTVHVTGSSYEGVSIPSCVAQGRAMAKRILTKLLQADYTDA</sequence>
<keyword evidence="14" id="KW-1185">Reference proteome</keyword>
<dbReference type="NCBIfam" id="TIGR00562">
    <property type="entry name" value="proto_IX_ox"/>
    <property type="match status" value="1"/>
</dbReference>
<dbReference type="Gene3D" id="1.10.3110.10">
    <property type="entry name" value="protoporphyrinogen ix oxidase, domain 3"/>
    <property type="match status" value="1"/>
</dbReference>
<dbReference type="GO" id="GO:0004729">
    <property type="term" value="F:oxygen-dependent protoporphyrinogen oxidase activity"/>
    <property type="evidence" value="ECO:0007669"/>
    <property type="project" value="UniProtKB-UniRule"/>
</dbReference>
<evidence type="ECO:0000256" key="2">
    <source>
        <dbReference type="ARBA" id="ARBA00001974"/>
    </source>
</evidence>
<evidence type="ECO:0000256" key="6">
    <source>
        <dbReference type="ARBA" id="ARBA00019046"/>
    </source>
</evidence>
<evidence type="ECO:0000313" key="14">
    <source>
        <dbReference type="Proteomes" id="UP000093482"/>
    </source>
</evidence>
<reference evidence="13 14" key="1">
    <citation type="submission" date="2016-07" db="EMBL/GenBank/DDBJ databases">
        <title>Caryophanon latum genome sequencing.</title>
        <authorList>
            <person name="Verma A."/>
            <person name="Pal Y."/>
            <person name="Krishnamurthi S."/>
        </authorList>
    </citation>
    <scope>NUCLEOTIDE SEQUENCE [LARGE SCALE GENOMIC DNA]</scope>
    <source>
        <strain evidence="13 14">DSM 14151</strain>
    </source>
</reference>
<dbReference type="InterPro" id="IPR036188">
    <property type="entry name" value="FAD/NAD-bd_sf"/>
</dbReference>
<dbReference type="GO" id="GO:0005737">
    <property type="term" value="C:cytoplasm"/>
    <property type="evidence" value="ECO:0007669"/>
    <property type="project" value="UniProtKB-SubCell"/>
</dbReference>
<evidence type="ECO:0000256" key="9">
    <source>
        <dbReference type="ARBA" id="ARBA00023002"/>
    </source>
</evidence>
<dbReference type="Pfam" id="PF01593">
    <property type="entry name" value="Amino_oxidase"/>
    <property type="match status" value="1"/>
</dbReference>
<keyword evidence="8 11" id="KW-0274">FAD</keyword>
<evidence type="ECO:0000256" key="11">
    <source>
        <dbReference type="RuleBase" id="RU364052"/>
    </source>
</evidence>
<comment type="catalytic activity">
    <reaction evidence="1">
        <text>coproporphyrinogen III + 3 O2 = coproporphyrin III + 3 H2O2</text>
        <dbReference type="Rhea" id="RHEA:43436"/>
        <dbReference type="ChEBI" id="CHEBI:15379"/>
        <dbReference type="ChEBI" id="CHEBI:16240"/>
        <dbReference type="ChEBI" id="CHEBI:57309"/>
        <dbReference type="ChEBI" id="CHEBI:131725"/>
        <dbReference type="EC" id="1.3.3.15"/>
    </reaction>
    <physiologicalReaction direction="left-to-right" evidence="1">
        <dbReference type="Rhea" id="RHEA:43437"/>
    </physiologicalReaction>
</comment>
<dbReference type="GO" id="GO:0006783">
    <property type="term" value="P:heme biosynthetic process"/>
    <property type="evidence" value="ECO:0007669"/>
    <property type="project" value="UniProtKB-UniRule"/>
</dbReference>
<dbReference type="AlphaFoldDB" id="A0A1C0YFQ7"/>
<dbReference type="UniPathway" id="UPA00252"/>
<organism evidence="13 14">
    <name type="scientific">Caryophanon latum</name>
    <dbReference type="NCBI Taxonomy" id="33977"/>
    <lineage>
        <taxon>Bacteria</taxon>
        <taxon>Bacillati</taxon>
        <taxon>Bacillota</taxon>
        <taxon>Bacilli</taxon>
        <taxon>Bacillales</taxon>
        <taxon>Caryophanaceae</taxon>
        <taxon>Caryophanon</taxon>
    </lineage>
</organism>
<dbReference type="Gene3D" id="3.50.50.60">
    <property type="entry name" value="FAD/NAD(P)-binding domain"/>
    <property type="match status" value="1"/>
</dbReference>
<evidence type="ECO:0000256" key="7">
    <source>
        <dbReference type="ARBA" id="ARBA00022630"/>
    </source>
</evidence>
<comment type="pathway">
    <text evidence="3 11">Porphyrin-containing compound metabolism; protoheme biosynthesis.</text>
</comment>
<comment type="caution">
    <text evidence="13">The sequence shown here is derived from an EMBL/GenBank/DDBJ whole genome shotgun (WGS) entry which is preliminary data.</text>
</comment>
<dbReference type="InterPro" id="IPR050464">
    <property type="entry name" value="Zeta_carotene_desat/Oxidored"/>
</dbReference>
<dbReference type="SUPFAM" id="SSF51905">
    <property type="entry name" value="FAD/NAD(P)-binding domain"/>
    <property type="match status" value="1"/>
</dbReference>
<dbReference type="InterPro" id="IPR002937">
    <property type="entry name" value="Amino_oxidase"/>
</dbReference>
<accession>A0A1C0YFQ7</accession>
<keyword evidence="9 11" id="KW-0560">Oxidoreductase</keyword>
<evidence type="ECO:0000259" key="12">
    <source>
        <dbReference type="Pfam" id="PF01593"/>
    </source>
</evidence>
<dbReference type="EMBL" id="MATO01000064">
    <property type="protein sequence ID" value="OCS85991.1"/>
    <property type="molecule type" value="Genomic_DNA"/>
</dbReference>
<feature type="domain" description="Amine oxidase" evidence="12">
    <location>
        <begin position="18"/>
        <end position="467"/>
    </location>
</feature>
<evidence type="ECO:0000256" key="4">
    <source>
        <dbReference type="ARBA" id="ARBA00008310"/>
    </source>
</evidence>
<proteinExistence type="inferred from homology"/>
<evidence type="ECO:0000256" key="8">
    <source>
        <dbReference type="ARBA" id="ARBA00022827"/>
    </source>
</evidence>
<dbReference type="SUPFAM" id="SSF54373">
    <property type="entry name" value="FAD-linked reductases, C-terminal domain"/>
    <property type="match status" value="1"/>
</dbReference>
<keyword evidence="10 11" id="KW-0350">Heme biosynthesis</keyword>
<comment type="function">
    <text evidence="11">Involved in coproporphyrin-dependent heme b biosynthesis. Catalyzes the oxidation of coproporphyrinogen III to coproporphyrin III.</text>
</comment>
<evidence type="ECO:0000256" key="3">
    <source>
        <dbReference type="ARBA" id="ARBA00004744"/>
    </source>
</evidence>
<protein>
    <recommendedName>
        <fullName evidence="6 11">Coproporphyrinogen III oxidase</fullName>
        <ecNumber evidence="5 11">1.3.3.15</ecNumber>
    </recommendedName>
</protein>
<comment type="cofactor">
    <cofactor evidence="2 11">
        <name>FAD</name>
        <dbReference type="ChEBI" id="CHEBI:57692"/>
    </cofactor>
</comment>
<gene>
    <name evidence="13" type="ORF">A6K76_14750</name>
</gene>
<comment type="similarity">
    <text evidence="4 11">Belongs to the protoporphyrinogen/coproporphyrinogen oxidase family. Coproporphyrinogen III oxidase subfamily.</text>
</comment>
<dbReference type="PANTHER" id="PTHR42923:SF3">
    <property type="entry name" value="PROTOPORPHYRINOGEN OXIDASE"/>
    <property type="match status" value="1"/>
</dbReference>
<name>A0A1C0YFQ7_9BACL</name>
<evidence type="ECO:0000313" key="13">
    <source>
        <dbReference type="EMBL" id="OCS85991.1"/>
    </source>
</evidence>
<dbReference type="InterPro" id="IPR004572">
    <property type="entry name" value="Protoporphyrinogen_oxidase"/>
</dbReference>
<evidence type="ECO:0000256" key="10">
    <source>
        <dbReference type="ARBA" id="ARBA00023133"/>
    </source>
</evidence>
<evidence type="ECO:0000256" key="1">
    <source>
        <dbReference type="ARBA" id="ARBA00001755"/>
    </source>
</evidence>
<dbReference type="Gene3D" id="3.90.660.20">
    <property type="entry name" value="Protoporphyrinogen oxidase, mitochondrial, domain 2"/>
    <property type="match status" value="1"/>
</dbReference>
<dbReference type="OrthoDB" id="9805195at2"/>
<dbReference type="EC" id="1.3.3.15" evidence="5 11"/>
<evidence type="ECO:0000256" key="5">
    <source>
        <dbReference type="ARBA" id="ARBA00012402"/>
    </source>
</evidence>
<comment type="subcellular location">
    <subcellularLocation>
        <location evidence="11">Cytoplasm</location>
    </subcellularLocation>
</comment>
<dbReference type="Proteomes" id="UP000093482">
    <property type="component" value="Unassembled WGS sequence"/>
</dbReference>
<dbReference type="PANTHER" id="PTHR42923">
    <property type="entry name" value="PROTOPORPHYRINOGEN OXIDASE"/>
    <property type="match status" value="1"/>
</dbReference>